<dbReference type="NCBIfam" id="TIGR02937">
    <property type="entry name" value="sigma70-ECF"/>
    <property type="match status" value="1"/>
</dbReference>
<dbReference type="GO" id="GO:0006352">
    <property type="term" value="P:DNA-templated transcription initiation"/>
    <property type="evidence" value="ECO:0007669"/>
    <property type="project" value="InterPro"/>
</dbReference>
<dbReference type="Pfam" id="PF08281">
    <property type="entry name" value="Sigma70_r4_2"/>
    <property type="match status" value="1"/>
</dbReference>
<dbReference type="Proteomes" id="UP000235347">
    <property type="component" value="Unassembled WGS sequence"/>
</dbReference>
<organism evidence="7 8">
    <name type="scientific">Trinickia soli</name>
    <dbReference type="NCBI Taxonomy" id="380675"/>
    <lineage>
        <taxon>Bacteria</taxon>
        <taxon>Pseudomonadati</taxon>
        <taxon>Pseudomonadota</taxon>
        <taxon>Betaproteobacteria</taxon>
        <taxon>Burkholderiales</taxon>
        <taxon>Burkholderiaceae</taxon>
        <taxon>Trinickia</taxon>
    </lineage>
</organism>
<dbReference type="EMBL" id="PNYB01000008">
    <property type="protein sequence ID" value="PMS24916.1"/>
    <property type="molecule type" value="Genomic_DNA"/>
</dbReference>
<dbReference type="Pfam" id="PF04542">
    <property type="entry name" value="Sigma70_r2"/>
    <property type="match status" value="1"/>
</dbReference>
<accession>A0A2N7W682</accession>
<evidence type="ECO:0000313" key="7">
    <source>
        <dbReference type="EMBL" id="PMS24916.1"/>
    </source>
</evidence>
<keyword evidence="2" id="KW-0805">Transcription regulation</keyword>
<proteinExistence type="inferred from homology"/>
<evidence type="ECO:0000259" key="6">
    <source>
        <dbReference type="Pfam" id="PF08281"/>
    </source>
</evidence>
<evidence type="ECO:0000256" key="2">
    <source>
        <dbReference type="ARBA" id="ARBA00023015"/>
    </source>
</evidence>
<dbReference type="GO" id="GO:0003677">
    <property type="term" value="F:DNA binding"/>
    <property type="evidence" value="ECO:0007669"/>
    <property type="project" value="InterPro"/>
</dbReference>
<dbReference type="PANTHER" id="PTHR43133:SF62">
    <property type="entry name" value="RNA POLYMERASE SIGMA FACTOR SIGZ"/>
    <property type="match status" value="1"/>
</dbReference>
<dbReference type="InterPro" id="IPR036388">
    <property type="entry name" value="WH-like_DNA-bd_sf"/>
</dbReference>
<comment type="similarity">
    <text evidence="1">Belongs to the sigma-70 factor family. ECF subfamily.</text>
</comment>
<keyword evidence="3" id="KW-0731">Sigma factor</keyword>
<evidence type="ECO:0000256" key="4">
    <source>
        <dbReference type="ARBA" id="ARBA00023163"/>
    </source>
</evidence>
<dbReference type="Gene3D" id="1.10.10.10">
    <property type="entry name" value="Winged helix-like DNA-binding domain superfamily/Winged helix DNA-binding domain"/>
    <property type="match status" value="1"/>
</dbReference>
<dbReference type="SUPFAM" id="SSF88659">
    <property type="entry name" value="Sigma3 and sigma4 domains of RNA polymerase sigma factors"/>
    <property type="match status" value="1"/>
</dbReference>
<gene>
    <name evidence="7" type="ORF">C0Z19_11325</name>
</gene>
<feature type="domain" description="RNA polymerase sigma factor 70 region 4 type 2" evidence="6">
    <location>
        <begin position="126"/>
        <end position="173"/>
    </location>
</feature>
<keyword evidence="8" id="KW-1185">Reference proteome</keyword>
<protein>
    <submittedName>
        <fullName evidence="7">RNA polymerase subunit sigma-24</fullName>
    </submittedName>
</protein>
<dbReference type="InterPro" id="IPR013324">
    <property type="entry name" value="RNA_pol_sigma_r3/r4-like"/>
</dbReference>
<dbReference type="InterPro" id="IPR014284">
    <property type="entry name" value="RNA_pol_sigma-70_dom"/>
</dbReference>
<evidence type="ECO:0000259" key="5">
    <source>
        <dbReference type="Pfam" id="PF04542"/>
    </source>
</evidence>
<evidence type="ECO:0000256" key="3">
    <source>
        <dbReference type="ARBA" id="ARBA00023082"/>
    </source>
</evidence>
<dbReference type="GO" id="GO:0016987">
    <property type="term" value="F:sigma factor activity"/>
    <property type="evidence" value="ECO:0007669"/>
    <property type="project" value="UniProtKB-KW"/>
</dbReference>
<dbReference type="SUPFAM" id="SSF88946">
    <property type="entry name" value="Sigma2 domain of RNA polymerase sigma factors"/>
    <property type="match status" value="1"/>
</dbReference>
<reference evidence="7 8" key="1">
    <citation type="submission" date="2018-01" db="EMBL/GenBank/DDBJ databases">
        <title>Whole genome analyses suggest that Burkholderia sensu lato contains two further novel genera in the rhizoxinica-symbiotica group Mycetohabitans gen. nov., and Trinickia gen. nov.: implications for the evolution of diazotrophy and nodulation in the Burkholderiaceae.</title>
        <authorList>
            <person name="Estrada-de los Santos P."/>
            <person name="Palmer M."/>
            <person name="Chavez-Ramirez B."/>
            <person name="Beukes C."/>
            <person name="Steenkamp E.T."/>
            <person name="Hirsch A.M."/>
            <person name="Manyaka P."/>
            <person name="Maluk M."/>
            <person name="Lafos M."/>
            <person name="Crook M."/>
            <person name="Gross E."/>
            <person name="Simon M.F."/>
            <person name="Bueno dos Reis Junior F."/>
            <person name="Poole P.S."/>
            <person name="Venter S.N."/>
            <person name="James E.K."/>
        </authorList>
    </citation>
    <scope>NUCLEOTIDE SEQUENCE [LARGE SCALE GENOMIC DNA]</scope>
    <source>
        <strain evidence="7 8">GP25-8</strain>
    </source>
</reference>
<dbReference type="AlphaFoldDB" id="A0A2N7W682"/>
<evidence type="ECO:0000313" key="8">
    <source>
        <dbReference type="Proteomes" id="UP000235347"/>
    </source>
</evidence>
<sequence length="185" mass="20417">MLALLLERVARHDVAAFATLYRETELVLSRVAWKILRRREWTEEVLQESYVKVWRFAGSYDSARALALTWMVSIVRNQALDQLRRNATFEHEAGIARHAVGQLGDEAADESGEGADAAVAVDVKRALACLAQLAPAQRQAISLAYLRECSHSQVAGRLGMPLGTVKARIRSGLVNLKQLIEAPVA</sequence>
<dbReference type="InterPro" id="IPR039425">
    <property type="entry name" value="RNA_pol_sigma-70-like"/>
</dbReference>
<comment type="caution">
    <text evidence="7">The sequence shown here is derived from an EMBL/GenBank/DDBJ whole genome shotgun (WGS) entry which is preliminary data.</text>
</comment>
<keyword evidence="4" id="KW-0804">Transcription</keyword>
<name>A0A2N7W682_9BURK</name>
<evidence type="ECO:0000256" key="1">
    <source>
        <dbReference type="ARBA" id="ARBA00010641"/>
    </source>
</evidence>
<dbReference type="InterPro" id="IPR013249">
    <property type="entry name" value="RNA_pol_sigma70_r4_t2"/>
</dbReference>
<dbReference type="InterPro" id="IPR013325">
    <property type="entry name" value="RNA_pol_sigma_r2"/>
</dbReference>
<feature type="domain" description="RNA polymerase sigma-70 region 2" evidence="5">
    <location>
        <begin position="20"/>
        <end position="87"/>
    </location>
</feature>
<dbReference type="Gene3D" id="1.10.1740.10">
    <property type="match status" value="1"/>
</dbReference>
<dbReference type="InterPro" id="IPR007627">
    <property type="entry name" value="RNA_pol_sigma70_r2"/>
</dbReference>
<dbReference type="PANTHER" id="PTHR43133">
    <property type="entry name" value="RNA POLYMERASE ECF-TYPE SIGMA FACTO"/>
    <property type="match status" value="1"/>
</dbReference>